<dbReference type="EC" id="2.7.4.16" evidence="2"/>
<comment type="pathway">
    <text evidence="2">Cofactor biosynthesis; thiamine diphosphate biosynthesis; thiamine diphosphate from thiamine phosphate: step 1/1.</text>
</comment>
<dbReference type="GO" id="GO:0005524">
    <property type="term" value="F:ATP binding"/>
    <property type="evidence" value="ECO:0007669"/>
    <property type="project" value="UniProtKB-UniRule"/>
</dbReference>
<dbReference type="CDD" id="cd02194">
    <property type="entry name" value="ThiL"/>
    <property type="match status" value="1"/>
</dbReference>
<sequence length="328" mass="35398">MADKRRGEAELIAHYFAPLASDKEAFGLRDDAAFLSPPAGYDLVVTKDLLMADVHFFANDPPRKIAQKALRVNLSDLAAKGAKPYGYLLGLGLPNDWKEDWLVDFVSGLGSDQKEYDFILLGGDTVKSPERLSLSVTALGLVPTGSRIVRPKAKVGDSLYMSGTLGDAALGLLGRLGKLPAGMSEDDANYLRNRYWLPEPRTQLAEILQSYVHAAMDISDGLLGDAEKMAKACGAKAHIYTDQVPLSGAAKAVLELDEKLISVILSGGDDYELLMAVSEENEQAFLNHVSQQAVSVTKIGRLETGEGLELSSNKLTLSDSAPLSFEHF</sequence>
<feature type="binding site" evidence="2">
    <location>
        <position position="46"/>
    </location>
    <ligand>
        <name>Mg(2+)</name>
        <dbReference type="ChEBI" id="CHEBI:18420"/>
        <label>4</label>
    </ligand>
</feature>
<feature type="binding site" evidence="2">
    <location>
        <position position="76"/>
    </location>
    <ligand>
        <name>Mg(2+)</name>
        <dbReference type="ChEBI" id="CHEBI:18420"/>
        <label>3</label>
    </ligand>
</feature>
<dbReference type="HAMAP" id="MF_02128">
    <property type="entry name" value="TMP_kinase"/>
    <property type="match status" value="1"/>
</dbReference>
<feature type="binding site" evidence="2">
    <location>
        <position position="48"/>
    </location>
    <ligand>
        <name>Mg(2+)</name>
        <dbReference type="ChEBI" id="CHEBI:18420"/>
        <label>2</label>
    </ligand>
</feature>
<dbReference type="NCBIfam" id="TIGR01379">
    <property type="entry name" value="thiL"/>
    <property type="match status" value="1"/>
</dbReference>
<dbReference type="Gene3D" id="3.30.1330.10">
    <property type="entry name" value="PurM-like, N-terminal domain"/>
    <property type="match status" value="1"/>
</dbReference>
<dbReference type="InterPro" id="IPR006283">
    <property type="entry name" value="ThiL-like"/>
</dbReference>
<dbReference type="InterPro" id="IPR010918">
    <property type="entry name" value="PurM-like_C_dom"/>
</dbReference>
<dbReference type="Pfam" id="PF02769">
    <property type="entry name" value="AIRS_C"/>
    <property type="match status" value="1"/>
</dbReference>
<dbReference type="Gene3D" id="3.90.650.10">
    <property type="entry name" value="PurM-like C-terminal domain"/>
    <property type="match status" value="1"/>
</dbReference>
<reference evidence="5 6" key="1">
    <citation type="submission" date="2017-09" db="EMBL/GenBank/DDBJ databases">
        <authorList>
            <person name="Ehlers B."/>
            <person name="Leendertz F.H."/>
        </authorList>
    </citation>
    <scope>NUCLEOTIDE SEQUENCE [LARGE SCALE GENOMIC DNA]</scope>
    <source>
        <strain evidence="5 6">DSM 18289</strain>
    </source>
</reference>
<gene>
    <name evidence="2" type="primary">thiL</name>
    <name evidence="5" type="ORF">SAMN06265368_0871</name>
</gene>
<name>A0A285NEN0_9HYPH</name>
<dbReference type="Pfam" id="PF00586">
    <property type="entry name" value="AIRS"/>
    <property type="match status" value="1"/>
</dbReference>
<evidence type="ECO:0000259" key="4">
    <source>
        <dbReference type="Pfam" id="PF02769"/>
    </source>
</evidence>
<feature type="binding site" evidence="2">
    <location>
        <position position="150"/>
    </location>
    <ligand>
        <name>ATP</name>
        <dbReference type="ChEBI" id="CHEBI:30616"/>
    </ligand>
</feature>
<feature type="binding site" evidence="2">
    <location>
        <position position="219"/>
    </location>
    <ligand>
        <name>ATP</name>
        <dbReference type="ChEBI" id="CHEBI:30616"/>
    </ligand>
</feature>
<comment type="miscellaneous">
    <text evidence="2">Reaction mechanism of ThiL seems to utilize a direct, inline transfer of the gamma-phosphate of ATP to TMP rather than a phosphorylated enzyme intermediate.</text>
</comment>
<comment type="similarity">
    <text evidence="2">Belongs to the thiamine-monophosphate kinase family.</text>
</comment>
<dbReference type="AlphaFoldDB" id="A0A285NEN0"/>
<dbReference type="SUPFAM" id="SSF56042">
    <property type="entry name" value="PurM C-terminal domain-like"/>
    <property type="match status" value="1"/>
</dbReference>
<dbReference type="InterPro" id="IPR036921">
    <property type="entry name" value="PurM-like_N_sf"/>
</dbReference>
<comment type="function">
    <text evidence="2">Catalyzes the ATP-dependent phosphorylation of thiamine-monophosphate (TMP) to form thiamine-pyrophosphate (TPP), the active form of vitamin B1.</text>
</comment>
<feature type="domain" description="PurM-like C-terminal" evidence="4">
    <location>
        <begin position="154"/>
        <end position="310"/>
    </location>
</feature>
<evidence type="ECO:0000256" key="2">
    <source>
        <dbReference type="HAMAP-Rule" id="MF_02128"/>
    </source>
</evidence>
<dbReference type="InterPro" id="IPR016188">
    <property type="entry name" value="PurM-like_N"/>
</dbReference>
<proteinExistence type="inferred from homology"/>
<protein>
    <recommendedName>
        <fullName evidence="2">Thiamine-monophosphate kinase</fullName>
        <shortName evidence="2">TMP kinase</shortName>
        <shortName evidence="2">Thiamine-phosphate kinase</shortName>
        <ecNumber evidence="2">2.7.4.16</ecNumber>
    </recommendedName>
</protein>
<feature type="binding site" evidence="2">
    <location>
        <position position="48"/>
    </location>
    <ligand>
        <name>Mg(2+)</name>
        <dbReference type="ChEBI" id="CHEBI:18420"/>
        <label>1</label>
    </ligand>
</feature>
<feature type="binding site" evidence="2">
    <location>
        <position position="124"/>
    </location>
    <ligand>
        <name>Mg(2+)</name>
        <dbReference type="ChEBI" id="CHEBI:18420"/>
        <label>1</label>
    </ligand>
</feature>
<comment type="catalytic activity">
    <reaction evidence="2">
        <text>thiamine phosphate + ATP = thiamine diphosphate + ADP</text>
        <dbReference type="Rhea" id="RHEA:15913"/>
        <dbReference type="ChEBI" id="CHEBI:30616"/>
        <dbReference type="ChEBI" id="CHEBI:37575"/>
        <dbReference type="ChEBI" id="CHEBI:58937"/>
        <dbReference type="ChEBI" id="CHEBI:456216"/>
        <dbReference type="EC" id="2.7.4.16"/>
    </reaction>
</comment>
<feature type="binding site" evidence="2">
    <location>
        <position position="76"/>
    </location>
    <ligand>
        <name>Mg(2+)</name>
        <dbReference type="ChEBI" id="CHEBI:18420"/>
        <label>2</label>
    </ligand>
</feature>
<dbReference type="GO" id="GO:0009030">
    <property type="term" value="F:thiamine-phosphate kinase activity"/>
    <property type="evidence" value="ECO:0007669"/>
    <property type="project" value="UniProtKB-UniRule"/>
</dbReference>
<evidence type="ECO:0000313" key="5">
    <source>
        <dbReference type="EMBL" id="SNZ07353.1"/>
    </source>
</evidence>
<keyword evidence="2" id="KW-0067">ATP-binding</keyword>
<dbReference type="OrthoDB" id="9802811at2"/>
<accession>A0A285NEN0</accession>
<evidence type="ECO:0000313" key="6">
    <source>
        <dbReference type="Proteomes" id="UP000219439"/>
    </source>
</evidence>
<keyword evidence="2" id="KW-0547">Nucleotide-binding</keyword>
<keyword evidence="2 5" id="KW-0418">Kinase</keyword>
<dbReference type="Proteomes" id="UP000219439">
    <property type="component" value="Unassembled WGS sequence"/>
</dbReference>
<feature type="binding site" evidence="2">
    <location>
        <position position="220"/>
    </location>
    <ligand>
        <name>Mg(2+)</name>
        <dbReference type="ChEBI" id="CHEBI:18420"/>
        <label>5</label>
    </ligand>
</feature>
<feature type="binding site" evidence="2">
    <location>
        <position position="31"/>
    </location>
    <ligand>
        <name>Mg(2+)</name>
        <dbReference type="ChEBI" id="CHEBI:18420"/>
        <label>3</label>
    </ligand>
</feature>
<dbReference type="PANTHER" id="PTHR30270:SF0">
    <property type="entry name" value="THIAMINE-MONOPHOSPHATE KINASE"/>
    <property type="match status" value="1"/>
</dbReference>
<feature type="binding site" evidence="2">
    <location>
        <position position="325"/>
    </location>
    <ligand>
        <name>substrate</name>
    </ligand>
</feature>
<feature type="binding site" evidence="2">
    <location>
        <position position="269"/>
    </location>
    <ligand>
        <name>substrate</name>
    </ligand>
</feature>
<organism evidence="5 6">
    <name type="scientific">Cohaesibacter gelatinilyticus</name>
    <dbReference type="NCBI Taxonomy" id="372072"/>
    <lineage>
        <taxon>Bacteria</taxon>
        <taxon>Pseudomonadati</taxon>
        <taxon>Pseudomonadota</taxon>
        <taxon>Alphaproteobacteria</taxon>
        <taxon>Hyphomicrobiales</taxon>
        <taxon>Cohaesibacteraceae</taxon>
    </lineage>
</organism>
<evidence type="ECO:0000256" key="1">
    <source>
        <dbReference type="ARBA" id="ARBA00022977"/>
    </source>
</evidence>
<feature type="binding site" evidence="2">
    <location>
        <position position="31"/>
    </location>
    <ligand>
        <name>Mg(2+)</name>
        <dbReference type="ChEBI" id="CHEBI:18420"/>
        <label>4</label>
    </ligand>
</feature>
<feature type="domain" description="PurM-like N-terminal" evidence="3">
    <location>
        <begin position="30"/>
        <end position="142"/>
    </location>
</feature>
<feature type="binding site" evidence="2">
    <location>
        <position position="217"/>
    </location>
    <ligand>
        <name>Mg(2+)</name>
        <dbReference type="ChEBI" id="CHEBI:18420"/>
        <label>3</label>
    </ligand>
</feature>
<comment type="caution">
    <text evidence="2">Lacks conserved residue(s) required for the propagation of feature annotation.</text>
</comment>
<dbReference type="SUPFAM" id="SSF55326">
    <property type="entry name" value="PurM N-terminal domain-like"/>
    <property type="match status" value="1"/>
</dbReference>
<keyword evidence="2" id="KW-0479">Metal-binding</keyword>
<dbReference type="GO" id="GO:0000287">
    <property type="term" value="F:magnesium ion binding"/>
    <property type="evidence" value="ECO:0007669"/>
    <property type="project" value="UniProtKB-UniRule"/>
</dbReference>
<dbReference type="GO" id="GO:0009228">
    <property type="term" value="P:thiamine biosynthetic process"/>
    <property type="evidence" value="ECO:0007669"/>
    <property type="project" value="UniProtKB-KW"/>
</dbReference>
<feature type="binding site" evidence="2">
    <location>
        <begin position="123"/>
        <end position="124"/>
    </location>
    <ligand>
        <name>ATP</name>
        <dbReference type="ChEBI" id="CHEBI:30616"/>
    </ligand>
</feature>
<dbReference type="UniPathway" id="UPA00060">
    <property type="reaction ID" value="UER00142"/>
</dbReference>
<keyword evidence="2" id="KW-0808">Transferase</keyword>
<dbReference type="PANTHER" id="PTHR30270">
    <property type="entry name" value="THIAMINE-MONOPHOSPHATE KINASE"/>
    <property type="match status" value="1"/>
</dbReference>
<dbReference type="InterPro" id="IPR036676">
    <property type="entry name" value="PurM-like_C_sf"/>
</dbReference>
<keyword evidence="1 2" id="KW-0784">Thiamine biosynthesis</keyword>
<evidence type="ECO:0000259" key="3">
    <source>
        <dbReference type="Pfam" id="PF00586"/>
    </source>
</evidence>
<feature type="binding site" evidence="2">
    <location>
        <position position="55"/>
    </location>
    <ligand>
        <name>substrate</name>
    </ligand>
</feature>
<feature type="binding site" evidence="2">
    <location>
        <position position="76"/>
    </location>
    <ligand>
        <name>Mg(2+)</name>
        <dbReference type="ChEBI" id="CHEBI:18420"/>
        <label>4</label>
    </ligand>
</feature>
<keyword evidence="6" id="KW-1185">Reference proteome</keyword>
<keyword evidence="2" id="KW-0460">Magnesium</keyword>
<dbReference type="RefSeq" id="WP_097152147.1">
    <property type="nucleotide sequence ID" value="NZ_OBEL01000001.1"/>
</dbReference>
<dbReference type="EMBL" id="OBEL01000001">
    <property type="protein sequence ID" value="SNZ07353.1"/>
    <property type="molecule type" value="Genomic_DNA"/>
</dbReference>
<dbReference type="PIRSF" id="PIRSF005303">
    <property type="entry name" value="Thiam_monoph_kin"/>
    <property type="match status" value="1"/>
</dbReference>
<dbReference type="GO" id="GO:0009229">
    <property type="term" value="P:thiamine diphosphate biosynthetic process"/>
    <property type="evidence" value="ECO:0007669"/>
    <property type="project" value="UniProtKB-UniRule"/>
</dbReference>